<evidence type="ECO:0000256" key="1">
    <source>
        <dbReference type="SAM" id="Phobius"/>
    </source>
</evidence>
<evidence type="ECO:0000313" key="3">
    <source>
        <dbReference type="EMBL" id="EMA51902.1"/>
    </source>
</evidence>
<feature type="domain" description="DUF8163" evidence="2">
    <location>
        <begin position="20"/>
        <end position="160"/>
    </location>
</feature>
<protein>
    <recommendedName>
        <fullName evidence="2">DUF8163 domain-containing protein</fullName>
    </recommendedName>
</protein>
<dbReference type="Pfam" id="PF26496">
    <property type="entry name" value="DUF8163"/>
    <property type="match status" value="1"/>
</dbReference>
<dbReference type="STRING" id="931277.C448_00360"/>
<accession>M0N1R4</accession>
<feature type="transmembrane region" description="Helical" evidence="1">
    <location>
        <begin position="51"/>
        <end position="71"/>
    </location>
</feature>
<dbReference type="Proteomes" id="UP000011568">
    <property type="component" value="Unassembled WGS sequence"/>
</dbReference>
<organism evidence="3 4">
    <name type="scientific">Halococcus morrhuae DSM 1307</name>
    <dbReference type="NCBI Taxonomy" id="931277"/>
    <lineage>
        <taxon>Archaea</taxon>
        <taxon>Methanobacteriati</taxon>
        <taxon>Methanobacteriota</taxon>
        <taxon>Stenosarchaea group</taxon>
        <taxon>Halobacteria</taxon>
        <taxon>Halobacteriales</taxon>
        <taxon>Halococcaceae</taxon>
        <taxon>Halococcus</taxon>
    </lineage>
</organism>
<dbReference type="PATRIC" id="fig|931277.6.peg.69"/>
<proteinExistence type="predicted"/>
<feature type="transmembrane region" description="Helical" evidence="1">
    <location>
        <begin position="129"/>
        <end position="147"/>
    </location>
</feature>
<dbReference type="InterPro" id="IPR058477">
    <property type="entry name" value="DUF8163"/>
</dbReference>
<evidence type="ECO:0000259" key="2">
    <source>
        <dbReference type="Pfam" id="PF26496"/>
    </source>
</evidence>
<keyword evidence="1" id="KW-1133">Transmembrane helix</keyword>
<keyword evidence="1" id="KW-0472">Membrane</keyword>
<reference evidence="3 4" key="1">
    <citation type="journal article" date="2014" name="PLoS Genet.">
        <title>Phylogenetically driven sequencing of extremely halophilic archaea reveals strategies for static and dynamic osmo-response.</title>
        <authorList>
            <person name="Becker E.A."/>
            <person name="Seitzer P.M."/>
            <person name="Tritt A."/>
            <person name="Larsen D."/>
            <person name="Krusor M."/>
            <person name="Yao A.I."/>
            <person name="Wu D."/>
            <person name="Madern D."/>
            <person name="Eisen J.A."/>
            <person name="Darling A.E."/>
            <person name="Facciotti M.T."/>
        </authorList>
    </citation>
    <scope>NUCLEOTIDE SEQUENCE [LARGE SCALE GENOMIC DNA]</scope>
    <source>
        <strain evidence="3 4">DSM 1307</strain>
    </source>
</reference>
<keyword evidence="4" id="KW-1185">Reference proteome</keyword>
<feature type="transmembrane region" description="Helical" evidence="1">
    <location>
        <begin position="77"/>
        <end position="97"/>
    </location>
</feature>
<name>M0N1R4_HALMO</name>
<gene>
    <name evidence="3" type="ORF">C448_00360</name>
</gene>
<dbReference type="eggNOG" id="arCOG11232">
    <property type="taxonomic scope" value="Archaea"/>
</dbReference>
<feature type="transmembrane region" description="Helical" evidence="1">
    <location>
        <begin position="20"/>
        <end position="44"/>
    </location>
</feature>
<evidence type="ECO:0000313" key="4">
    <source>
        <dbReference type="Proteomes" id="UP000011568"/>
    </source>
</evidence>
<comment type="caution">
    <text evidence="3">The sequence shown here is derived from an EMBL/GenBank/DDBJ whole genome shotgun (WGS) entry which is preliminary data.</text>
</comment>
<dbReference type="OrthoDB" id="214867at2157"/>
<dbReference type="RefSeq" id="WP_004051042.1">
    <property type="nucleotide sequence ID" value="NZ_AOMC01000009.1"/>
</dbReference>
<keyword evidence="1" id="KW-0812">Transmembrane</keyword>
<dbReference type="AlphaFoldDB" id="M0N1R4"/>
<dbReference type="EMBL" id="AOMC01000009">
    <property type="protein sequence ID" value="EMA51902.1"/>
    <property type="molecule type" value="Genomic_DNA"/>
</dbReference>
<feature type="transmembrane region" description="Helical" evidence="1">
    <location>
        <begin position="104"/>
        <end position="123"/>
    </location>
</feature>
<sequence length="161" mass="15914">MSVPTDEPTAPPVSRLARALAVLGALVATLAVGVAVGPLAALMIVAVGGALLLASTTAAFALGQVVLVALVPPGGALAIFAIAEIGLLGVLCSPAVDHHDPGRLLVASLLAGLAVGATGWLTLRSSQAVWPAAGALVVTTAFLAYGIHRYERVTLGLVETA</sequence>